<feature type="region of interest" description="Disordered" evidence="1">
    <location>
        <begin position="72"/>
        <end position="113"/>
    </location>
</feature>
<organism evidence="2 3">
    <name type="scientific">Acanthopleuribacter pedis</name>
    <dbReference type="NCBI Taxonomy" id="442870"/>
    <lineage>
        <taxon>Bacteria</taxon>
        <taxon>Pseudomonadati</taxon>
        <taxon>Acidobacteriota</taxon>
        <taxon>Holophagae</taxon>
        <taxon>Acanthopleuribacterales</taxon>
        <taxon>Acanthopleuribacteraceae</taxon>
        <taxon>Acanthopleuribacter</taxon>
    </lineage>
</organism>
<dbReference type="EMBL" id="JAFREP010000008">
    <property type="protein sequence ID" value="MBO1318942.1"/>
    <property type="molecule type" value="Genomic_DNA"/>
</dbReference>
<dbReference type="AlphaFoldDB" id="A0A8J7Q6H9"/>
<dbReference type="Pfam" id="PF11149">
    <property type="entry name" value="DUF2924"/>
    <property type="match status" value="1"/>
</dbReference>
<evidence type="ECO:0000313" key="2">
    <source>
        <dbReference type="EMBL" id="MBO1318942.1"/>
    </source>
</evidence>
<protein>
    <submittedName>
        <fullName evidence="2">DUF2924 domain-containing protein</fullName>
    </submittedName>
</protein>
<dbReference type="InterPro" id="IPR021322">
    <property type="entry name" value="DUF2924"/>
</dbReference>
<reference evidence="2" key="1">
    <citation type="submission" date="2021-03" db="EMBL/GenBank/DDBJ databases">
        <authorList>
            <person name="Wang G."/>
        </authorList>
    </citation>
    <scope>NUCLEOTIDE SEQUENCE</scope>
    <source>
        <strain evidence="2">KCTC 12899</strain>
    </source>
</reference>
<comment type="caution">
    <text evidence="2">The sequence shown here is derived from an EMBL/GenBank/DDBJ whole genome shotgun (WGS) entry which is preliminary data.</text>
</comment>
<sequence>MNQAIELQLQLLDSMTTNELKAAYIEVFDERPHSHRRLWLKSRVAWGIQAKGERGMSQRFIEHGLKHADLSEIRMHAPRSIKSKQTEPEPATKSAPQVEREQRDPRIPAPGTVLERDFQGRKISIKIQPHGFEWDGIVYPSFSKAVKTATGKSYSPYAFFKLGPKPKNK</sequence>
<dbReference type="RefSeq" id="WP_207858762.1">
    <property type="nucleotide sequence ID" value="NZ_JAFREP010000008.1"/>
</dbReference>
<evidence type="ECO:0000256" key="1">
    <source>
        <dbReference type="SAM" id="MobiDB-lite"/>
    </source>
</evidence>
<name>A0A8J7Q6H9_9BACT</name>
<keyword evidence="3" id="KW-1185">Reference proteome</keyword>
<accession>A0A8J7Q6H9</accession>
<dbReference type="Proteomes" id="UP000664417">
    <property type="component" value="Unassembled WGS sequence"/>
</dbReference>
<proteinExistence type="predicted"/>
<gene>
    <name evidence="2" type="ORF">J3U88_10765</name>
</gene>
<evidence type="ECO:0000313" key="3">
    <source>
        <dbReference type="Proteomes" id="UP000664417"/>
    </source>
</evidence>